<accession>A0ABN1N3M8</accession>
<dbReference type="Pfam" id="PF00535">
    <property type="entry name" value="Glycos_transf_2"/>
    <property type="match status" value="1"/>
</dbReference>
<protein>
    <submittedName>
        <fullName evidence="6">Glycosyltransferase</fullName>
    </submittedName>
</protein>
<proteinExistence type="inferred from homology"/>
<dbReference type="Gene3D" id="3.90.550.10">
    <property type="entry name" value="Spore Coat Polysaccharide Biosynthesis Protein SpsA, Chain A"/>
    <property type="match status" value="1"/>
</dbReference>
<comment type="caution">
    <text evidence="6">The sequence shown here is derived from an EMBL/GenBank/DDBJ whole genome shotgun (WGS) entry which is preliminary data.</text>
</comment>
<evidence type="ECO:0000313" key="6">
    <source>
        <dbReference type="EMBL" id="GAA0880534.1"/>
    </source>
</evidence>
<dbReference type="InterPro" id="IPR029044">
    <property type="entry name" value="Nucleotide-diphossugar_trans"/>
</dbReference>
<evidence type="ECO:0000256" key="3">
    <source>
        <dbReference type="ARBA" id="ARBA00022679"/>
    </source>
</evidence>
<dbReference type="Proteomes" id="UP001500469">
    <property type="component" value="Unassembled WGS sequence"/>
</dbReference>
<comment type="similarity">
    <text evidence="1">Belongs to the glycosyltransferase 2 family.</text>
</comment>
<keyword evidence="4" id="KW-0472">Membrane</keyword>
<keyword evidence="4" id="KW-0812">Transmembrane</keyword>
<feature type="transmembrane region" description="Helical" evidence="4">
    <location>
        <begin position="331"/>
        <end position="356"/>
    </location>
</feature>
<evidence type="ECO:0000259" key="5">
    <source>
        <dbReference type="Pfam" id="PF00535"/>
    </source>
</evidence>
<dbReference type="PANTHER" id="PTHR43630">
    <property type="entry name" value="POLY-BETA-1,6-N-ACETYL-D-GLUCOSAMINE SYNTHASE"/>
    <property type="match status" value="1"/>
</dbReference>
<dbReference type="SUPFAM" id="SSF53448">
    <property type="entry name" value="Nucleotide-diphospho-sugar transferases"/>
    <property type="match status" value="1"/>
</dbReference>
<dbReference type="PANTHER" id="PTHR43630:SF1">
    <property type="entry name" value="POLY-BETA-1,6-N-ACETYL-D-GLUCOSAMINE SYNTHASE"/>
    <property type="match status" value="1"/>
</dbReference>
<gene>
    <name evidence="6" type="ORF">GCM10009119_35040</name>
</gene>
<evidence type="ECO:0000256" key="1">
    <source>
        <dbReference type="ARBA" id="ARBA00006739"/>
    </source>
</evidence>
<name>A0ABN1N3M8_9BACT</name>
<evidence type="ECO:0000313" key="7">
    <source>
        <dbReference type="Proteomes" id="UP001500469"/>
    </source>
</evidence>
<keyword evidence="2" id="KW-0328">Glycosyltransferase</keyword>
<sequence length="368" mass="41301">MTVVWLVVLAGLLIVQYLLLLTLMKVNWKQVSNSPTFLPKVSILVAARNEEESLPRLLKSIGQLDYPADLLEILIADDQSSDQTASLVADWASDFPNRRLISIGSHQVGRYQTNGKANALAIIAKEASGEFFFFTDADCEVPTSWIKDGVGSFEGEIGMVIGITQVKGVGFFAKMQELEWWNTLGIVKVVTDLNLPTTGLGNNMVISSVAYLACGGFESLRQSVTEDLEISRSVRSAGYRLCHQVTEGFLVKTKAEKDLKSLLDQRKRWVTGAVTLSIPWKILLGLQFLFFPFVIALTIFHWQLGLLVWGLKVLFQSGFLRIFAGKARQKIGLFSLLFFDFYQIVGFSLTILYYFWPSKVQWKSRSYP</sequence>
<feature type="transmembrane region" description="Helical" evidence="4">
    <location>
        <begin position="6"/>
        <end position="24"/>
    </location>
</feature>
<reference evidence="6 7" key="1">
    <citation type="journal article" date="2019" name="Int. J. Syst. Evol. Microbiol.">
        <title>The Global Catalogue of Microorganisms (GCM) 10K type strain sequencing project: providing services to taxonomists for standard genome sequencing and annotation.</title>
        <authorList>
            <consortium name="The Broad Institute Genomics Platform"/>
            <consortium name="The Broad Institute Genome Sequencing Center for Infectious Disease"/>
            <person name="Wu L."/>
            <person name="Ma J."/>
        </authorList>
    </citation>
    <scope>NUCLEOTIDE SEQUENCE [LARGE SCALE GENOMIC DNA]</scope>
    <source>
        <strain evidence="6 7">JCM 16112</strain>
    </source>
</reference>
<evidence type="ECO:0000256" key="2">
    <source>
        <dbReference type="ARBA" id="ARBA00022676"/>
    </source>
</evidence>
<dbReference type="InterPro" id="IPR001173">
    <property type="entry name" value="Glyco_trans_2-like"/>
</dbReference>
<evidence type="ECO:0000256" key="4">
    <source>
        <dbReference type="SAM" id="Phobius"/>
    </source>
</evidence>
<dbReference type="RefSeq" id="WP_343853956.1">
    <property type="nucleotide sequence ID" value="NZ_BAAAFI010000045.1"/>
</dbReference>
<keyword evidence="4" id="KW-1133">Transmembrane helix</keyword>
<dbReference type="EMBL" id="BAAAFI010000045">
    <property type="protein sequence ID" value="GAA0880534.1"/>
    <property type="molecule type" value="Genomic_DNA"/>
</dbReference>
<keyword evidence="3" id="KW-0808">Transferase</keyword>
<organism evidence="6 7">
    <name type="scientific">Algoriphagus jejuensis</name>
    <dbReference type="NCBI Taxonomy" id="419934"/>
    <lineage>
        <taxon>Bacteria</taxon>
        <taxon>Pseudomonadati</taxon>
        <taxon>Bacteroidota</taxon>
        <taxon>Cytophagia</taxon>
        <taxon>Cytophagales</taxon>
        <taxon>Cyclobacteriaceae</taxon>
        <taxon>Algoriphagus</taxon>
    </lineage>
</organism>
<feature type="domain" description="Glycosyltransferase 2-like" evidence="5">
    <location>
        <begin position="42"/>
        <end position="180"/>
    </location>
</feature>
<keyword evidence="7" id="KW-1185">Reference proteome</keyword>
<feature type="transmembrane region" description="Helical" evidence="4">
    <location>
        <begin position="282"/>
        <end position="300"/>
    </location>
</feature>